<reference evidence="2 3" key="1">
    <citation type="submission" date="2024-05" db="EMBL/GenBank/DDBJ databases">
        <title>Roseateles sp. DJS-2-20 16S ribosomal RNA gene Genome sequencing and assembly.</title>
        <authorList>
            <person name="Woo H."/>
        </authorList>
    </citation>
    <scope>NUCLEOTIDE SEQUENCE [LARGE SCALE GENOMIC DNA]</scope>
    <source>
        <strain evidence="2 3">DJS-2-20</strain>
    </source>
</reference>
<gene>
    <name evidence="2" type="ORF">ABDJ85_10975</name>
</gene>
<dbReference type="EMBL" id="JBDPZD010000002">
    <property type="protein sequence ID" value="MEO3691994.1"/>
    <property type="molecule type" value="Genomic_DNA"/>
</dbReference>
<dbReference type="Gene3D" id="3.40.630.30">
    <property type="match status" value="1"/>
</dbReference>
<feature type="domain" description="N-acetyltransferase" evidence="1">
    <location>
        <begin position="18"/>
        <end position="196"/>
    </location>
</feature>
<dbReference type="PROSITE" id="PS51186">
    <property type="entry name" value="GNAT"/>
    <property type="match status" value="1"/>
</dbReference>
<dbReference type="Pfam" id="PF13302">
    <property type="entry name" value="Acetyltransf_3"/>
    <property type="match status" value="1"/>
</dbReference>
<name>A0ABV0G2N4_9BURK</name>
<dbReference type="InterPro" id="IPR000182">
    <property type="entry name" value="GNAT_dom"/>
</dbReference>
<keyword evidence="3" id="KW-1185">Reference proteome</keyword>
<dbReference type="SUPFAM" id="SSF55729">
    <property type="entry name" value="Acyl-CoA N-acyltransferases (Nat)"/>
    <property type="match status" value="1"/>
</dbReference>
<evidence type="ECO:0000259" key="1">
    <source>
        <dbReference type="PROSITE" id="PS51186"/>
    </source>
</evidence>
<dbReference type="PANTHER" id="PTHR43441">
    <property type="entry name" value="RIBOSOMAL-PROTEIN-SERINE ACETYLTRANSFERASE"/>
    <property type="match status" value="1"/>
</dbReference>
<sequence length="197" mass="21660">MPDPLRIAVPEAIETERLLLRAFRESDAPALHEALVESLPALRQHLGFLPWVAEEQTLESALARCRRAAGNFLLRLDLPYLAFSRSTGRLVGSIGLHRTDWNVPRTEVGYWIRTSELGHGYATEGVRALTGWALRDVAEGGLGAQRVELVTDDRNQASRAVAERCGFALEGLLRNTMRDPDGGLSNSCVYARVPGEG</sequence>
<evidence type="ECO:0000313" key="2">
    <source>
        <dbReference type="EMBL" id="MEO3691994.1"/>
    </source>
</evidence>
<dbReference type="PANTHER" id="PTHR43441:SF3">
    <property type="entry name" value="ACETYLTRANSFERASE"/>
    <property type="match status" value="1"/>
</dbReference>
<accession>A0ABV0G2N4</accession>
<dbReference type="Proteomes" id="UP001495147">
    <property type="component" value="Unassembled WGS sequence"/>
</dbReference>
<dbReference type="InterPro" id="IPR051908">
    <property type="entry name" value="Ribosomal_N-acetyltransferase"/>
</dbReference>
<protein>
    <submittedName>
        <fullName evidence="2">GNAT family N-acetyltransferase</fullName>
    </submittedName>
</protein>
<proteinExistence type="predicted"/>
<dbReference type="InterPro" id="IPR016181">
    <property type="entry name" value="Acyl_CoA_acyltransferase"/>
</dbReference>
<comment type="caution">
    <text evidence="2">The sequence shown here is derived from an EMBL/GenBank/DDBJ whole genome shotgun (WGS) entry which is preliminary data.</text>
</comment>
<evidence type="ECO:0000313" key="3">
    <source>
        <dbReference type="Proteomes" id="UP001495147"/>
    </source>
</evidence>
<organism evidence="2 3">
    <name type="scientific">Roseateles paludis</name>
    <dbReference type="NCBI Taxonomy" id="3145238"/>
    <lineage>
        <taxon>Bacteria</taxon>
        <taxon>Pseudomonadati</taxon>
        <taxon>Pseudomonadota</taxon>
        <taxon>Betaproteobacteria</taxon>
        <taxon>Burkholderiales</taxon>
        <taxon>Sphaerotilaceae</taxon>
        <taxon>Roseateles</taxon>
    </lineage>
</organism>
<dbReference type="RefSeq" id="WP_347704800.1">
    <property type="nucleotide sequence ID" value="NZ_JBDPZD010000002.1"/>
</dbReference>